<sequence>MWRRILCLVLAFASIFLLSQTLDLSQVYGKSKSKLILWKSGRHQTHADWPPKHPKIFEPLYDDSQDDARNTFNKSGPSAEKTLDEEDDEYGPRHNLRLEKLQDMVRQTKGYYTRDYSKALGWNNMRYILEASLLHARLLNRTLIIPSYVYARACDFDKEVCSAYADTVNRNEVFNSDEWKSQPLGWRVPITKMMDVPRLRRSQPVIILSDYLRLHGLPPSLETATGYWDRDKYHSQPSVFADEMTKGNAIGGRPSLFVLKNGWYDPTGTVRVDRLPQDLRDRGGWDPRSTDPDNGRVGEWVDSAKKSPLCASLEAALSENESTLTWDRAKEILLEHIGKRDEYEHDEPVELPEDERIKSAKFSRSRSRWPKTDQGLERELIRNGWEVVYTYEGALGMEYSKTVATPARQVAPRSRFRGLVEEYGHATEDVFLLEGETHLGRKPGGLRFTTSAGRDEFTSMILDGFHLPHEVLQLAQQIAGRMRDIVQGREWMGAHMRRGDFVNVGWVMEKSIEDHFKRIQSRLEDGRQILGQIAVEAPSEYNIPPLSDDPFYLATDERAPEGLDYIAQNRGIVIHDLLTINDYRTFGWSLVFTDVLSLVEQAVLAQSGYFYAHAMSSVPGAVLNIRAARKADPRTFLID</sequence>
<keyword evidence="2" id="KW-0732">Signal</keyword>
<feature type="region of interest" description="Disordered" evidence="1">
    <location>
        <begin position="278"/>
        <end position="297"/>
    </location>
</feature>
<name>A0A4Y7PP80_9AGAM</name>
<evidence type="ECO:0000313" key="4">
    <source>
        <dbReference type="Proteomes" id="UP000294933"/>
    </source>
</evidence>
<dbReference type="Gene3D" id="3.40.50.11350">
    <property type="match status" value="1"/>
</dbReference>
<evidence type="ECO:0000256" key="2">
    <source>
        <dbReference type="SAM" id="SignalP"/>
    </source>
</evidence>
<feature type="chain" id="PRO_5021406130" description="CigA protein" evidence="2">
    <location>
        <begin position="22"/>
        <end position="639"/>
    </location>
</feature>
<accession>A0A4Y7PP80</accession>
<feature type="region of interest" description="Disordered" evidence="1">
    <location>
        <begin position="68"/>
        <end position="90"/>
    </location>
</feature>
<proteinExistence type="predicted"/>
<dbReference type="AlphaFoldDB" id="A0A4Y7PP80"/>
<dbReference type="CDD" id="cd11296">
    <property type="entry name" value="O-FucT_like"/>
    <property type="match status" value="1"/>
</dbReference>
<dbReference type="OrthoDB" id="3345970at2759"/>
<evidence type="ECO:0000313" key="3">
    <source>
        <dbReference type="EMBL" id="TDL17253.1"/>
    </source>
</evidence>
<organism evidence="3 4">
    <name type="scientific">Rickenella mellea</name>
    <dbReference type="NCBI Taxonomy" id="50990"/>
    <lineage>
        <taxon>Eukaryota</taxon>
        <taxon>Fungi</taxon>
        <taxon>Dikarya</taxon>
        <taxon>Basidiomycota</taxon>
        <taxon>Agaricomycotina</taxon>
        <taxon>Agaricomycetes</taxon>
        <taxon>Hymenochaetales</taxon>
        <taxon>Rickenellaceae</taxon>
        <taxon>Rickenella</taxon>
    </lineage>
</organism>
<keyword evidence="4" id="KW-1185">Reference proteome</keyword>
<gene>
    <name evidence="3" type="ORF">BD410DRAFT_843798</name>
</gene>
<evidence type="ECO:0008006" key="5">
    <source>
        <dbReference type="Google" id="ProtNLM"/>
    </source>
</evidence>
<dbReference type="VEuPathDB" id="FungiDB:BD410DRAFT_843798"/>
<feature type="compositionally biased region" description="Basic and acidic residues" evidence="1">
    <location>
        <begin position="278"/>
        <end position="296"/>
    </location>
</feature>
<dbReference type="EMBL" id="ML170225">
    <property type="protein sequence ID" value="TDL17253.1"/>
    <property type="molecule type" value="Genomic_DNA"/>
</dbReference>
<dbReference type="Proteomes" id="UP000294933">
    <property type="component" value="Unassembled WGS sequence"/>
</dbReference>
<feature type="signal peptide" evidence="2">
    <location>
        <begin position="1"/>
        <end position="21"/>
    </location>
</feature>
<dbReference type="STRING" id="50990.A0A4Y7PP80"/>
<evidence type="ECO:0000256" key="1">
    <source>
        <dbReference type="SAM" id="MobiDB-lite"/>
    </source>
</evidence>
<protein>
    <recommendedName>
        <fullName evidence="5">CigA protein</fullName>
    </recommendedName>
</protein>
<reference evidence="3 4" key="1">
    <citation type="submission" date="2018-06" db="EMBL/GenBank/DDBJ databases">
        <title>A transcriptomic atlas of mushroom development highlights an independent origin of complex multicellularity.</title>
        <authorList>
            <consortium name="DOE Joint Genome Institute"/>
            <person name="Krizsan K."/>
            <person name="Almasi E."/>
            <person name="Merenyi Z."/>
            <person name="Sahu N."/>
            <person name="Viragh M."/>
            <person name="Koszo T."/>
            <person name="Mondo S."/>
            <person name="Kiss B."/>
            <person name="Balint B."/>
            <person name="Kues U."/>
            <person name="Barry K."/>
            <person name="Hegedus J.C."/>
            <person name="Henrissat B."/>
            <person name="Johnson J."/>
            <person name="Lipzen A."/>
            <person name="Ohm R."/>
            <person name="Nagy I."/>
            <person name="Pangilinan J."/>
            <person name="Yan J."/>
            <person name="Xiong Y."/>
            <person name="Grigoriev I.V."/>
            <person name="Hibbett D.S."/>
            <person name="Nagy L.G."/>
        </authorList>
    </citation>
    <scope>NUCLEOTIDE SEQUENCE [LARGE SCALE GENOMIC DNA]</scope>
    <source>
        <strain evidence="3 4">SZMC22713</strain>
    </source>
</reference>